<comment type="subcellular location">
    <subcellularLocation>
        <location evidence="1">Cell projection</location>
        <location evidence="1">Cilium</location>
    </subcellularLocation>
</comment>
<organism evidence="11 12">
    <name type="scientific">Ornithorhynchus anatinus</name>
    <name type="common">Duckbill platypus</name>
    <dbReference type="NCBI Taxonomy" id="9258"/>
    <lineage>
        <taxon>Eukaryota</taxon>
        <taxon>Metazoa</taxon>
        <taxon>Chordata</taxon>
        <taxon>Craniata</taxon>
        <taxon>Vertebrata</taxon>
        <taxon>Euteleostomi</taxon>
        <taxon>Mammalia</taxon>
        <taxon>Monotremata</taxon>
        <taxon>Ornithorhynchidae</taxon>
        <taxon>Ornithorhynchus</taxon>
    </lineage>
</organism>
<keyword evidence="12" id="KW-1185">Reference proteome</keyword>
<dbReference type="Proteomes" id="UP000002279">
    <property type="component" value="Chromosome 3"/>
</dbReference>
<gene>
    <name evidence="11" type="primary">CFAP53</name>
</gene>
<dbReference type="GO" id="GO:0030030">
    <property type="term" value="P:cell projection organization"/>
    <property type="evidence" value="ECO:0007669"/>
    <property type="project" value="UniProtKB-KW"/>
</dbReference>
<reference evidence="11" key="2">
    <citation type="submission" date="2025-08" db="UniProtKB">
        <authorList>
            <consortium name="Ensembl"/>
        </authorList>
    </citation>
    <scope>IDENTIFICATION</scope>
    <source>
        <strain evidence="11">Glennie</strain>
    </source>
</reference>
<feature type="region of interest" description="Disordered" evidence="9">
    <location>
        <begin position="453"/>
        <end position="473"/>
    </location>
</feature>
<evidence type="ECO:0000313" key="12">
    <source>
        <dbReference type="Proteomes" id="UP000002279"/>
    </source>
</evidence>
<evidence type="ECO:0000256" key="7">
    <source>
        <dbReference type="ARBA" id="ARBA00033773"/>
    </source>
</evidence>
<feature type="coiled-coil region" evidence="8">
    <location>
        <begin position="308"/>
        <end position="367"/>
    </location>
</feature>
<feature type="domain" description="Trichohyalin-plectin-homology" evidence="10">
    <location>
        <begin position="155"/>
        <end position="488"/>
    </location>
</feature>
<dbReference type="FunCoup" id="F7F411">
    <property type="interactions" value="3"/>
</dbReference>
<protein>
    <recommendedName>
        <fullName evidence="7">Cilia- and flagella-associated protein 53</fullName>
    </recommendedName>
</protein>
<dbReference type="PANTHER" id="PTHR31183:SF1">
    <property type="entry name" value="CILIA- AND FLAGELLA-ASSOCIATED PROTEIN 53"/>
    <property type="match status" value="1"/>
</dbReference>
<comment type="similarity">
    <text evidence="6">Belongs to the CFAP53 family.</text>
</comment>
<dbReference type="InterPro" id="IPR043596">
    <property type="entry name" value="CFAP53/TCHP"/>
</dbReference>
<evidence type="ECO:0000256" key="9">
    <source>
        <dbReference type="SAM" id="MobiDB-lite"/>
    </source>
</evidence>
<sequence length="513" mass="61902">MMYPNRIREVKGPTPHSVALKAKLPLAKPRDHDVLKSRHDEQIFAANLASMKKTEQQCLKNEWQRHSDRRIFNKSLQMKVDQAMQGVLMDTEARRERLRELLAAEEKEFFVEMESKEETFEDRKQKMRERATFLLEKKEKERQKLVAEKRDQQFREDCETLREILKQTNAKEVDADRKVQLALKEELKKQKQREEELFRELWEEDRLAKDRREAEEAEKRARKGEKNLLDLNAQIAEHQAQKREVQRRKEEEAQLLEEERASIKLEDEKVQKEKMRKQQEIRDMFDQSVREKMERVQREQQDELNLDMELIGQALQGLESEAEEKRQKRKVLHKEQKLYLEYKAQLLEQEKLQEKELEQIVKAEMERSWAKKAEQLRLAKEARKELMKDIMDTRQLQIQEKLEINAKKQEELAQEQEQFEESLKKLNYEEMEHNARRAHLAMEYREHLQAQIAHQEQARTTAKEEERREYEEGLQAEKAYHEKIKQVILNQDISPKNIHPMRRTTFAEFPTSS</sequence>
<dbReference type="AlphaFoldDB" id="F7F411"/>
<evidence type="ECO:0000256" key="6">
    <source>
        <dbReference type="ARBA" id="ARBA00033747"/>
    </source>
</evidence>
<reference evidence="11" key="3">
    <citation type="submission" date="2025-09" db="UniProtKB">
        <authorList>
            <consortium name="Ensembl"/>
        </authorList>
    </citation>
    <scope>IDENTIFICATION</scope>
    <source>
        <strain evidence="11">Glennie</strain>
    </source>
</reference>
<evidence type="ECO:0000313" key="11">
    <source>
        <dbReference type="Ensembl" id="ENSOANP00000012914.3"/>
    </source>
</evidence>
<dbReference type="PANTHER" id="PTHR31183">
    <property type="entry name" value="TRICHOPLEIN KERATIN FILAMENT-BINDING PROTEIN FAMILY MEMBER"/>
    <property type="match status" value="1"/>
</dbReference>
<reference evidence="11 12" key="1">
    <citation type="journal article" date="2008" name="Nature">
        <title>Genome analysis of the platypus reveals unique signatures of evolution.</title>
        <authorList>
            <person name="Warren W.C."/>
            <person name="Hillier L.W."/>
            <person name="Marshall Graves J.A."/>
            <person name="Birney E."/>
            <person name="Ponting C.P."/>
            <person name="Grutzner F."/>
            <person name="Belov K."/>
            <person name="Miller W."/>
            <person name="Clarke L."/>
            <person name="Chinwalla A.T."/>
            <person name="Yang S.P."/>
            <person name="Heger A."/>
            <person name="Locke D.P."/>
            <person name="Miethke P."/>
            <person name="Waters P.D."/>
            <person name="Veyrunes F."/>
            <person name="Fulton L."/>
            <person name="Fulton B."/>
            <person name="Graves T."/>
            <person name="Wallis J."/>
            <person name="Puente X.S."/>
            <person name="Lopez-Otin C."/>
            <person name="Ordonez G.R."/>
            <person name="Eichler E.E."/>
            <person name="Chen L."/>
            <person name="Cheng Z."/>
            <person name="Deakin J.E."/>
            <person name="Alsop A."/>
            <person name="Thompson K."/>
            <person name="Kirby P."/>
            <person name="Papenfuss A.T."/>
            <person name="Wakefield M.J."/>
            <person name="Olender T."/>
            <person name="Lancet D."/>
            <person name="Huttley G.A."/>
            <person name="Smit A.F."/>
            <person name="Pask A."/>
            <person name="Temple-Smith P."/>
            <person name="Batzer M.A."/>
            <person name="Walker J.A."/>
            <person name="Konkel M.K."/>
            <person name="Harris R.S."/>
            <person name="Whittington C.M."/>
            <person name="Wong E.S."/>
            <person name="Gemmell N.J."/>
            <person name="Buschiazzo E."/>
            <person name="Vargas Jentzsch I.M."/>
            <person name="Merkel A."/>
            <person name="Schmitz J."/>
            <person name="Zemann A."/>
            <person name="Churakov G."/>
            <person name="Kriegs J.O."/>
            <person name="Brosius J."/>
            <person name="Murchison E.P."/>
            <person name="Sachidanandam R."/>
            <person name="Smith C."/>
            <person name="Hannon G.J."/>
            <person name="Tsend-Ayush E."/>
            <person name="McMillan D."/>
            <person name="Attenborough R."/>
            <person name="Rens W."/>
            <person name="Ferguson-Smith M."/>
            <person name="Lefevre C.M."/>
            <person name="Sharp J.A."/>
            <person name="Nicholas K.R."/>
            <person name="Ray D.A."/>
            <person name="Kube M."/>
            <person name="Reinhardt R."/>
            <person name="Pringle T.H."/>
            <person name="Taylor J."/>
            <person name="Jones R.C."/>
            <person name="Nixon B."/>
            <person name="Dacheux J.L."/>
            <person name="Niwa H."/>
            <person name="Sekita Y."/>
            <person name="Huang X."/>
            <person name="Stark A."/>
            <person name="Kheradpour P."/>
            <person name="Kellis M."/>
            <person name="Flicek P."/>
            <person name="Chen Y."/>
            <person name="Webber C."/>
            <person name="Hardison R."/>
            <person name="Nelson J."/>
            <person name="Hallsworth-Pepin K."/>
            <person name="Delehaunty K."/>
            <person name="Markovic C."/>
            <person name="Minx P."/>
            <person name="Feng Y."/>
            <person name="Kremitzki C."/>
            <person name="Mitreva M."/>
            <person name="Glasscock J."/>
            <person name="Wylie T."/>
            <person name="Wohldmann P."/>
            <person name="Thiru P."/>
            <person name="Nhan M.N."/>
            <person name="Pohl C.S."/>
            <person name="Smith S.M."/>
            <person name="Hou S."/>
            <person name="Nefedov M."/>
            <person name="de Jong P.J."/>
            <person name="Renfree M.B."/>
            <person name="Mardis E.R."/>
            <person name="Wilson R.K."/>
        </authorList>
    </citation>
    <scope>NUCLEOTIDE SEQUENCE [LARGE SCALE GENOMIC DNA]</scope>
    <source>
        <strain evidence="11 12">Glennie</strain>
    </source>
</reference>
<dbReference type="InterPro" id="IPR043597">
    <property type="entry name" value="TPH_dom"/>
</dbReference>
<keyword evidence="2" id="KW-0970">Cilium biogenesis/degradation</keyword>
<dbReference type="STRING" id="9258.ENSOANP00000012914"/>
<keyword evidence="5" id="KW-0966">Cell projection</keyword>
<proteinExistence type="inferred from homology"/>
<evidence type="ECO:0000256" key="2">
    <source>
        <dbReference type="ARBA" id="ARBA00022794"/>
    </source>
</evidence>
<dbReference type="GO" id="GO:0005929">
    <property type="term" value="C:cilium"/>
    <property type="evidence" value="ECO:0007669"/>
    <property type="project" value="UniProtKB-SubCell"/>
</dbReference>
<dbReference type="Pfam" id="PF13868">
    <property type="entry name" value="TPH"/>
    <property type="match status" value="1"/>
</dbReference>
<evidence type="ECO:0000256" key="8">
    <source>
        <dbReference type="SAM" id="Coils"/>
    </source>
</evidence>
<dbReference type="Bgee" id="ENSOANG00000008126">
    <property type="expression patterns" value="Expressed in testis and 2 other cell types or tissues"/>
</dbReference>
<evidence type="ECO:0000259" key="10">
    <source>
        <dbReference type="Pfam" id="PF13868"/>
    </source>
</evidence>
<feature type="coiled-coil region" evidence="8">
    <location>
        <begin position="88"/>
        <end position="278"/>
    </location>
</feature>
<evidence type="ECO:0000256" key="1">
    <source>
        <dbReference type="ARBA" id="ARBA00004138"/>
    </source>
</evidence>
<dbReference type="eggNOG" id="ENOG502QRDR">
    <property type="taxonomic scope" value="Eukaryota"/>
</dbReference>
<dbReference type="HOGENOM" id="CLU_036489_1_0_1"/>
<evidence type="ECO:0000256" key="3">
    <source>
        <dbReference type="ARBA" id="ARBA00023054"/>
    </source>
</evidence>
<dbReference type="Ensembl" id="ENSOANT00000012916.4">
    <property type="protein sequence ID" value="ENSOANP00000012914.3"/>
    <property type="gene ID" value="ENSOANG00000008126.4"/>
</dbReference>
<keyword evidence="3 8" id="KW-0175">Coiled coil</keyword>
<feature type="compositionally biased region" description="Basic and acidic residues" evidence="9">
    <location>
        <begin position="461"/>
        <end position="471"/>
    </location>
</feature>
<dbReference type="InParanoid" id="F7F411"/>
<name>F7F411_ORNAN</name>
<evidence type="ECO:0000256" key="5">
    <source>
        <dbReference type="ARBA" id="ARBA00023273"/>
    </source>
</evidence>
<accession>F7F411</accession>
<evidence type="ECO:0000256" key="4">
    <source>
        <dbReference type="ARBA" id="ARBA00023069"/>
    </source>
</evidence>
<keyword evidence="4" id="KW-0969">Cilium</keyword>
<dbReference type="OMA" id="IQAQHND"/>
<dbReference type="GO" id="GO:0005856">
    <property type="term" value="C:cytoskeleton"/>
    <property type="evidence" value="ECO:0007669"/>
    <property type="project" value="UniProtKB-ARBA"/>
</dbReference>
<dbReference type="GeneTree" id="ENSGT01030000235140"/>